<evidence type="ECO:0000256" key="5">
    <source>
        <dbReference type="RuleBase" id="RU000499"/>
    </source>
</evidence>
<dbReference type="InterPro" id="IPR036249">
    <property type="entry name" value="Thioredoxin-like_sf"/>
</dbReference>
<dbReference type="InterPro" id="IPR000889">
    <property type="entry name" value="Glutathione_peroxidase"/>
</dbReference>
<dbReference type="PROSITE" id="PS00460">
    <property type="entry name" value="GLUTATHIONE_PEROXID_1"/>
    <property type="match status" value="1"/>
</dbReference>
<dbReference type="CDD" id="cd00340">
    <property type="entry name" value="GSH_Peroxidase"/>
    <property type="match status" value="1"/>
</dbReference>
<dbReference type="PRINTS" id="PR01011">
    <property type="entry name" value="GLUTPROXDASE"/>
</dbReference>
<evidence type="ECO:0000313" key="7">
    <source>
        <dbReference type="EMBL" id="EXJ13025.1"/>
    </source>
</evidence>
<dbReference type="PROSITE" id="PS51352">
    <property type="entry name" value="THIOREDOXIN_2"/>
    <property type="match status" value="1"/>
</dbReference>
<evidence type="ECO:0000256" key="1">
    <source>
        <dbReference type="ARBA" id="ARBA00006926"/>
    </source>
</evidence>
<feature type="domain" description="Thioredoxin" evidence="6">
    <location>
        <begin position="4"/>
        <end position="170"/>
    </location>
</feature>
<evidence type="ECO:0000256" key="2">
    <source>
        <dbReference type="ARBA" id="ARBA00022559"/>
    </source>
</evidence>
<evidence type="ECO:0000313" key="8">
    <source>
        <dbReference type="Proteomes" id="UP000019464"/>
    </source>
</evidence>
<dbReference type="Pfam" id="PF00255">
    <property type="entry name" value="GSHPx"/>
    <property type="match status" value="1"/>
</dbReference>
<dbReference type="EMBL" id="AONB01000001">
    <property type="protein sequence ID" value="EXJ13025.1"/>
    <property type="molecule type" value="Genomic_DNA"/>
</dbReference>
<proteinExistence type="inferred from homology"/>
<dbReference type="AlphaFoldDB" id="W9VRJ0"/>
<keyword evidence="2 5" id="KW-0575">Peroxidase</keyword>
<dbReference type="GO" id="GO:0004601">
    <property type="term" value="F:peroxidase activity"/>
    <property type="evidence" value="ECO:0007669"/>
    <property type="project" value="UniProtKB-KW"/>
</dbReference>
<dbReference type="PIRSF" id="PIRSF000303">
    <property type="entry name" value="Glutathion_perox"/>
    <property type="match status" value="1"/>
</dbReference>
<feature type="active site" evidence="4">
    <location>
        <position position="52"/>
    </location>
</feature>
<dbReference type="PATRIC" id="fig|1229521.3.peg.380"/>
<dbReference type="InterPro" id="IPR013766">
    <property type="entry name" value="Thioredoxin_domain"/>
</dbReference>
<dbReference type="Proteomes" id="UP000019464">
    <property type="component" value="Unassembled WGS sequence"/>
</dbReference>
<protein>
    <recommendedName>
        <fullName evidence="5">Glutathione peroxidase</fullName>
    </recommendedName>
</protein>
<dbReference type="Gene3D" id="3.40.30.10">
    <property type="entry name" value="Glutaredoxin"/>
    <property type="match status" value="1"/>
</dbReference>
<evidence type="ECO:0000259" key="6">
    <source>
        <dbReference type="PROSITE" id="PS51352"/>
    </source>
</evidence>
<accession>W9VRJ0</accession>
<dbReference type="STRING" id="1229521.D791_00368"/>
<dbReference type="PANTHER" id="PTHR11592">
    <property type="entry name" value="GLUTATHIONE PEROXIDASE"/>
    <property type="match status" value="1"/>
</dbReference>
<dbReference type="SUPFAM" id="SSF52833">
    <property type="entry name" value="Thioredoxin-like"/>
    <property type="match status" value="1"/>
</dbReference>
<dbReference type="PROSITE" id="PS51355">
    <property type="entry name" value="GLUTATHIONE_PEROXID_3"/>
    <property type="match status" value="1"/>
</dbReference>
<evidence type="ECO:0000256" key="3">
    <source>
        <dbReference type="ARBA" id="ARBA00023002"/>
    </source>
</evidence>
<dbReference type="GO" id="GO:0034599">
    <property type="term" value="P:cellular response to oxidative stress"/>
    <property type="evidence" value="ECO:0007669"/>
    <property type="project" value="TreeGrafter"/>
</dbReference>
<keyword evidence="8" id="KW-1185">Reference proteome</keyword>
<dbReference type="PANTHER" id="PTHR11592:SF44">
    <property type="entry name" value="GLUTATHIONE PEROXIDASE"/>
    <property type="match status" value="1"/>
</dbReference>
<reference evidence="8" key="1">
    <citation type="submission" date="2012-11" db="EMBL/GenBank/DDBJ databases">
        <authorList>
            <person name="Singh A."/>
            <person name="Pinnaka A.K."/>
            <person name="Vaidya B."/>
        </authorList>
    </citation>
    <scope>NUCLEOTIDE SEQUENCE [LARGE SCALE GENOMIC DNA]</scope>
    <source>
        <strain evidence="8">AK23</strain>
    </source>
</reference>
<sequence length="170" mass="19249">MLFSQTSSAQPASTIDALLKHDLKRLHSSEIVHLKDHYQGQPLLFINTASHCGFTGQFEALEALHQRYKDRGLILAGFPSNSFLQESKDEADTARVCFQNFGVTFDMFTHINVRGSDVHPIFAELARQTHAPKWNFYKYLIDRDGKVVQAFPSTTRPDAREVIEAIEALL</sequence>
<name>W9VRJ0_9GAMM</name>
<evidence type="ECO:0000256" key="4">
    <source>
        <dbReference type="PIRSR" id="PIRSR000303-1"/>
    </source>
</evidence>
<dbReference type="RefSeq" id="WP_202806786.1">
    <property type="nucleotide sequence ID" value="NZ_AONB01000001.1"/>
</dbReference>
<organism evidence="7 8">
    <name type="scientific">Nitrincola nitratireducens</name>
    <dbReference type="NCBI Taxonomy" id="1229521"/>
    <lineage>
        <taxon>Bacteria</taxon>
        <taxon>Pseudomonadati</taxon>
        <taxon>Pseudomonadota</taxon>
        <taxon>Gammaproteobacteria</taxon>
        <taxon>Oceanospirillales</taxon>
        <taxon>Oceanospirillaceae</taxon>
        <taxon>Nitrincola</taxon>
    </lineage>
</organism>
<reference evidence="7 8" key="2">
    <citation type="journal article" date="2015" name="Syst. Appl. Microbiol.">
        <title>Nitrincola nitratireducens sp. nov. isolated from a haloalkaline crater lake.</title>
        <authorList>
            <person name="Singh A."/>
            <person name="Vaidya B."/>
            <person name="Tanuku N.R."/>
            <person name="Pinnaka A.K."/>
        </authorList>
    </citation>
    <scope>NUCLEOTIDE SEQUENCE [LARGE SCALE GENOMIC DNA]</scope>
    <source>
        <strain evidence="7 8">AK23</strain>
    </source>
</reference>
<dbReference type="InterPro" id="IPR029759">
    <property type="entry name" value="GPX_AS"/>
</dbReference>
<gene>
    <name evidence="7" type="ORF">D791_00368</name>
</gene>
<comment type="caution">
    <text evidence="7">The sequence shown here is derived from an EMBL/GenBank/DDBJ whole genome shotgun (WGS) entry which is preliminary data.</text>
</comment>
<keyword evidence="3 5" id="KW-0560">Oxidoreductase</keyword>
<comment type="similarity">
    <text evidence="1 5">Belongs to the glutathione peroxidase family.</text>
</comment>